<comment type="similarity">
    <text evidence="1">Belongs to the phD/YefM antitoxin family.</text>
</comment>
<gene>
    <name evidence="2" type="ORF">SAMN04487996_1313</name>
</gene>
<proteinExistence type="inferred from homology"/>
<dbReference type="InterPro" id="IPR036165">
    <property type="entry name" value="YefM-like_sf"/>
</dbReference>
<reference evidence="3" key="1">
    <citation type="submission" date="2016-10" db="EMBL/GenBank/DDBJ databases">
        <authorList>
            <person name="Varghese N."/>
            <person name="Submissions S."/>
        </authorList>
    </citation>
    <scope>NUCLEOTIDE SEQUENCE [LARGE SCALE GENOMIC DNA]</scope>
    <source>
        <strain evidence="3">DSM 25329</strain>
    </source>
</reference>
<evidence type="ECO:0000313" key="2">
    <source>
        <dbReference type="EMBL" id="SDH21251.1"/>
    </source>
</evidence>
<dbReference type="RefSeq" id="WP_090157539.1">
    <property type="nucleotide sequence ID" value="NZ_FNAN01000031.1"/>
</dbReference>
<keyword evidence="3" id="KW-1185">Reference proteome</keyword>
<accession>A0A1G8AJX6</accession>
<organism evidence="2 3">
    <name type="scientific">Dyadobacter soli</name>
    <dbReference type="NCBI Taxonomy" id="659014"/>
    <lineage>
        <taxon>Bacteria</taxon>
        <taxon>Pseudomonadati</taxon>
        <taxon>Bacteroidota</taxon>
        <taxon>Cytophagia</taxon>
        <taxon>Cytophagales</taxon>
        <taxon>Spirosomataceae</taxon>
        <taxon>Dyadobacter</taxon>
    </lineage>
</organism>
<name>A0A1G8AJX6_9BACT</name>
<dbReference type="Proteomes" id="UP000198748">
    <property type="component" value="Unassembled WGS sequence"/>
</dbReference>
<protein>
    <submittedName>
        <fullName evidence="2">Antitoxin Phd_YefM, type II toxin-antitoxin system</fullName>
    </submittedName>
</protein>
<dbReference type="EMBL" id="FNAN01000031">
    <property type="protein sequence ID" value="SDH21251.1"/>
    <property type="molecule type" value="Genomic_DNA"/>
</dbReference>
<sequence>MLVISSREFRDNQKKYMDLADNNQQVIIQRGKGKAYALTPVSDKDRYFMNPEVVAEIREGIDQYLAGKTTKVNKADLDQLLGL</sequence>
<evidence type="ECO:0000313" key="3">
    <source>
        <dbReference type="Proteomes" id="UP000198748"/>
    </source>
</evidence>
<dbReference type="SUPFAM" id="SSF143120">
    <property type="entry name" value="YefM-like"/>
    <property type="match status" value="1"/>
</dbReference>
<dbReference type="STRING" id="659014.SAMN04487996_1313"/>
<dbReference type="AlphaFoldDB" id="A0A1G8AJX6"/>
<evidence type="ECO:0000256" key="1">
    <source>
        <dbReference type="ARBA" id="ARBA00009981"/>
    </source>
</evidence>
<dbReference type="OrthoDB" id="3035307at2"/>